<feature type="compositionally biased region" description="Low complexity" evidence="2">
    <location>
        <begin position="242"/>
        <end position="253"/>
    </location>
</feature>
<dbReference type="CDD" id="cd13400">
    <property type="entry name" value="LT_IagB-like"/>
    <property type="match status" value="1"/>
</dbReference>
<accession>A0A7H1N2P3</accession>
<reference evidence="5 6" key="1">
    <citation type="submission" date="2020-05" db="EMBL/GenBank/DDBJ databases">
        <title>Complete closed genome sequence of Defluviicoccus vanus.</title>
        <authorList>
            <person name="Bessarab I."/>
            <person name="Arumugam K."/>
            <person name="Maszenan A.M."/>
            <person name="Seviour R.J."/>
            <person name="Williams R.B."/>
        </authorList>
    </citation>
    <scope>NUCLEOTIDE SEQUENCE [LARGE SCALE GENOMIC DNA]</scope>
    <source>
        <strain evidence="5 6">Ben 114</strain>
    </source>
</reference>
<dbReference type="InterPro" id="IPR008258">
    <property type="entry name" value="Transglycosylase_SLT_dom_1"/>
</dbReference>
<keyword evidence="6" id="KW-1185">Reference proteome</keyword>
<dbReference type="Pfam" id="PF01464">
    <property type="entry name" value="SLT"/>
    <property type="match status" value="1"/>
</dbReference>
<gene>
    <name evidence="5" type="ORF">HQ394_12365</name>
</gene>
<feature type="region of interest" description="Disordered" evidence="2">
    <location>
        <begin position="240"/>
        <end position="273"/>
    </location>
</feature>
<dbReference type="AlphaFoldDB" id="A0A7H1N2P3"/>
<feature type="domain" description="Transglycosylase SLT" evidence="4">
    <location>
        <begin position="50"/>
        <end position="168"/>
    </location>
</feature>
<keyword evidence="3" id="KW-0732">Signal</keyword>
<evidence type="ECO:0000256" key="1">
    <source>
        <dbReference type="ARBA" id="ARBA00009387"/>
    </source>
</evidence>
<evidence type="ECO:0000256" key="2">
    <source>
        <dbReference type="SAM" id="MobiDB-lite"/>
    </source>
</evidence>
<dbReference type="Gene3D" id="1.10.530.10">
    <property type="match status" value="1"/>
</dbReference>
<feature type="signal peptide" evidence="3">
    <location>
        <begin position="1"/>
        <end position="27"/>
    </location>
</feature>
<feature type="chain" id="PRO_5028932318" evidence="3">
    <location>
        <begin position="28"/>
        <end position="273"/>
    </location>
</feature>
<dbReference type="InterPro" id="IPR023346">
    <property type="entry name" value="Lysozyme-like_dom_sf"/>
</dbReference>
<sequence length="273" mass="29872">MQGRWRKCCWVPVLGALLLFSPLSLQAAPLALPSDPYRLCADAIARQDRTGQTPRHLLSAIALAESGRRHPVTGAAVAWPWAVMSEGRGRYLATKADAIAEVQGLQARGIRNIDVGCMQINLSYHPDAFASLEEAFDPAANIAYAAQYLRQLFAEEGSWPDAAGRYHSATPAYKGPYQDRVMALWGKQGQQPLNGNADDPMGDPAMASLSAPPRIAMPPLRQRQPTPAMINQFVRQLQMPTAAARSGRALAASRDQRGQVTADRRRRTQYRTA</sequence>
<dbReference type="Proteomes" id="UP000516369">
    <property type="component" value="Chromosome"/>
</dbReference>
<organism evidence="5 6">
    <name type="scientific">Defluviicoccus vanus</name>
    <dbReference type="NCBI Taxonomy" id="111831"/>
    <lineage>
        <taxon>Bacteria</taxon>
        <taxon>Pseudomonadati</taxon>
        <taxon>Pseudomonadota</taxon>
        <taxon>Alphaproteobacteria</taxon>
        <taxon>Rhodospirillales</taxon>
        <taxon>Rhodospirillaceae</taxon>
        <taxon>Defluviicoccus</taxon>
    </lineage>
</organism>
<proteinExistence type="inferred from homology"/>
<protein>
    <submittedName>
        <fullName evidence="5">Lytic transglycosylase domain-containing protein</fullName>
    </submittedName>
</protein>
<feature type="compositionally biased region" description="Basic residues" evidence="2">
    <location>
        <begin position="264"/>
        <end position="273"/>
    </location>
</feature>
<dbReference type="RefSeq" id="WP_190260490.1">
    <property type="nucleotide sequence ID" value="NZ_CP053923.1"/>
</dbReference>
<evidence type="ECO:0000256" key="3">
    <source>
        <dbReference type="SAM" id="SignalP"/>
    </source>
</evidence>
<dbReference type="SUPFAM" id="SSF53955">
    <property type="entry name" value="Lysozyme-like"/>
    <property type="match status" value="1"/>
</dbReference>
<comment type="similarity">
    <text evidence="1">Belongs to the virb1 family.</text>
</comment>
<dbReference type="KEGG" id="dvn:HQ394_12365"/>
<evidence type="ECO:0000313" key="5">
    <source>
        <dbReference type="EMBL" id="QNT69979.1"/>
    </source>
</evidence>
<evidence type="ECO:0000313" key="6">
    <source>
        <dbReference type="Proteomes" id="UP000516369"/>
    </source>
</evidence>
<evidence type="ECO:0000259" key="4">
    <source>
        <dbReference type="Pfam" id="PF01464"/>
    </source>
</evidence>
<name>A0A7H1N2P3_9PROT</name>
<dbReference type="EMBL" id="CP053923">
    <property type="protein sequence ID" value="QNT69979.1"/>
    <property type="molecule type" value="Genomic_DNA"/>
</dbReference>